<gene>
    <name evidence="2" type="ORF">PG993_014198</name>
</gene>
<evidence type="ECO:0000256" key="1">
    <source>
        <dbReference type="SAM" id="SignalP"/>
    </source>
</evidence>
<feature type="chain" id="PRO_5045793469" evidence="1">
    <location>
        <begin position="20"/>
        <end position="148"/>
    </location>
</feature>
<dbReference type="InterPro" id="IPR029167">
    <property type="entry name" value="Mug117"/>
</dbReference>
<dbReference type="EMBL" id="JAQQWK010000013">
    <property type="protein sequence ID" value="KAK8017872.1"/>
    <property type="molecule type" value="Genomic_DNA"/>
</dbReference>
<dbReference type="Proteomes" id="UP001444661">
    <property type="component" value="Unassembled WGS sequence"/>
</dbReference>
<keyword evidence="3" id="KW-1185">Reference proteome</keyword>
<accession>A0ABR1RSR8</accession>
<comment type="caution">
    <text evidence="2">The sequence shown here is derived from an EMBL/GenBank/DDBJ whole genome shotgun (WGS) entry which is preliminary data.</text>
</comment>
<feature type="signal peptide" evidence="1">
    <location>
        <begin position="1"/>
        <end position="19"/>
    </location>
</feature>
<keyword evidence="1" id="KW-0732">Signal</keyword>
<evidence type="ECO:0000313" key="2">
    <source>
        <dbReference type="EMBL" id="KAK8017872.1"/>
    </source>
</evidence>
<proteinExistence type="predicted"/>
<sequence>MYSSIKIVSLLSLAALGLAGPAPDSFRLDNGQETVDVALGARDRGAALEARGNLDCKGSAFCERLGGSCDDAFRQIKPGNTYLTGGNKGASGTCSGTCGVFVSGDHCSVLGSQLQSSYQAIRKNGCSHCGRETLDNGCMVKIDRVTGC</sequence>
<protein>
    <submittedName>
        <fullName evidence="2">Uncharacterized protein</fullName>
    </submittedName>
</protein>
<organism evidence="2 3">
    <name type="scientific">Apiospora rasikravindrae</name>
    <dbReference type="NCBI Taxonomy" id="990691"/>
    <lineage>
        <taxon>Eukaryota</taxon>
        <taxon>Fungi</taxon>
        <taxon>Dikarya</taxon>
        <taxon>Ascomycota</taxon>
        <taxon>Pezizomycotina</taxon>
        <taxon>Sordariomycetes</taxon>
        <taxon>Xylariomycetidae</taxon>
        <taxon>Amphisphaeriales</taxon>
        <taxon>Apiosporaceae</taxon>
        <taxon>Apiospora</taxon>
    </lineage>
</organism>
<dbReference type="InterPro" id="IPR011329">
    <property type="entry name" value="Killer_tox_Kp4/SMK"/>
</dbReference>
<dbReference type="Pfam" id="PF15474">
    <property type="entry name" value="MU117"/>
    <property type="match status" value="1"/>
</dbReference>
<evidence type="ECO:0000313" key="3">
    <source>
        <dbReference type="Proteomes" id="UP001444661"/>
    </source>
</evidence>
<reference evidence="2 3" key="1">
    <citation type="submission" date="2023-01" db="EMBL/GenBank/DDBJ databases">
        <title>Analysis of 21 Apiospora genomes using comparative genomics revels a genus with tremendous synthesis potential of carbohydrate active enzymes and secondary metabolites.</title>
        <authorList>
            <person name="Sorensen T."/>
        </authorList>
    </citation>
    <scope>NUCLEOTIDE SEQUENCE [LARGE SCALE GENOMIC DNA]</scope>
    <source>
        <strain evidence="2 3">CBS 33761</strain>
    </source>
</reference>
<name>A0ABR1RSR8_9PEZI</name>
<dbReference type="SUPFAM" id="SSF55221">
    <property type="entry name" value="Yeast killer toxins"/>
    <property type="match status" value="1"/>
</dbReference>